<dbReference type="GO" id="GO:0003924">
    <property type="term" value="F:GTPase activity"/>
    <property type="evidence" value="ECO:0007669"/>
    <property type="project" value="InterPro"/>
</dbReference>
<accession>A0A9W9ALK7</accession>
<dbReference type="EMBL" id="JAOTPV010000003">
    <property type="protein sequence ID" value="KAJ4485812.1"/>
    <property type="molecule type" value="Genomic_DNA"/>
</dbReference>
<evidence type="ECO:0000259" key="6">
    <source>
        <dbReference type="Pfam" id="PF01926"/>
    </source>
</evidence>
<feature type="compositionally biased region" description="Basic and acidic residues" evidence="5">
    <location>
        <begin position="593"/>
        <end position="603"/>
    </location>
</feature>
<dbReference type="InterPro" id="IPR006073">
    <property type="entry name" value="GTP-bd"/>
</dbReference>
<sequence length="636" mass="72041">MPRRRPTSTRQKKEERQLKRAIKRGDVSPPPPTRRKAPKRSREPHGNASASTPIESSRNLQSSFIKASRQFLEDTKLIASTVPVSRPIPLDAAILPSSYEQGSNHELLSCPRRPKWRYDMSKKEVESNEAGLFRKWLQETDSALEKWRSRVRKSDDRHDNAEQEPAVIRSSSSFERNLEVWRQLWRVTEISQIILVLVDSRCPLLHYPPSLARYLSNHRVILVLTKTDITGPVRTAAWIDYLRNAFFGLRVVQVQSYDTKEEGIYHQGRSKYESRIPQIFKEQLLGAIRELHAEMLQPPEKMMDDPKRFKNWKAPVKKDIDWSAALDVYSGRAIDAPDLAGSPEEDHFLTVGLVGSPNVGKSSLLNALFGESKVRASKTPGKTKHFQTLLWTPEIRLVDCPGLVMPNYVPMEMQVLSGVLPISRVSAIPACVHYVAQLLPLEIIYDLKHPRSEEPPINDKRTWREGKERVENGPVSWTAMDILVALANKKTWITAKAGRPDFSRAGNAILRAVTEGQVHWGFWPPGTPLMIIESEGSGGLGFGIGIKQDMLQDSPEPYDGKERDFSEVDSDNDDSVEESLDDDGDEYDSESNQSKEEIGQIEDEKYYSTLATTRFTVLQLDDADVDEGESDSDFVE</sequence>
<dbReference type="PANTHER" id="PTHR45709:SF3">
    <property type="entry name" value="GUANINE NUCLEOTIDE-BINDING PROTEIN-LIKE 1"/>
    <property type="match status" value="1"/>
</dbReference>
<keyword evidence="2" id="KW-0342">GTP-binding</keyword>
<comment type="function">
    <text evidence="3">Possible regulatory or functional link with the histocompatibility cluster.</text>
</comment>
<gene>
    <name evidence="7" type="ORF">J3R30DRAFT_1411437</name>
</gene>
<dbReference type="Pfam" id="PF01926">
    <property type="entry name" value="MMR_HSR1"/>
    <property type="match status" value="1"/>
</dbReference>
<evidence type="ECO:0000256" key="3">
    <source>
        <dbReference type="ARBA" id="ARBA00037770"/>
    </source>
</evidence>
<comment type="caution">
    <text evidence="7">The sequence shown here is derived from an EMBL/GenBank/DDBJ whole genome shotgun (WGS) entry which is preliminary data.</text>
</comment>
<dbReference type="SUPFAM" id="SSF52540">
    <property type="entry name" value="P-loop containing nucleoside triphosphate hydrolases"/>
    <property type="match status" value="1"/>
</dbReference>
<dbReference type="InterPro" id="IPR043358">
    <property type="entry name" value="GNL1-like"/>
</dbReference>
<reference evidence="7" key="1">
    <citation type="submission" date="2022-08" db="EMBL/GenBank/DDBJ databases">
        <title>A Global Phylogenomic Analysis of the Shiitake Genus Lentinula.</title>
        <authorList>
            <consortium name="DOE Joint Genome Institute"/>
            <person name="Sierra-Patev S."/>
            <person name="Min B."/>
            <person name="Naranjo-Ortiz M."/>
            <person name="Looney B."/>
            <person name="Konkel Z."/>
            <person name="Slot J.C."/>
            <person name="Sakamoto Y."/>
            <person name="Steenwyk J.L."/>
            <person name="Rokas A."/>
            <person name="Carro J."/>
            <person name="Camarero S."/>
            <person name="Ferreira P."/>
            <person name="Molpeceres G."/>
            <person name="Ruiz-Duenas F.J."/>
            <person name="Serrano A."/>
            <person name="Henrissat B."/>
            <person name="Drula E."/>
            <person name="Hughes K.W."/>
            <person name="Mata J.L."/>
            <person name="Ishikawa N.K."/>
            <person name="Vargas-Isla R."/>
            <person name="Ushijima S."/>
            <person name="Smith C.A."/>
            <person name="Ahrendt S."/>
            <person name="Andreopoulos W."/>
            <person name="He G."/>
            <person name="Labutti K."/>
            <person name="Lipzen A."/>
            <person name="Ng V."/>
            <person name="Riley R."/>
            <person name="Sandor L."/>
            <person name="Barry K."/>
            <person name="Martinez A.T."/>
            <person name="Xiao Y."/>
            <person name="Gibbons J.G."/>
            <person name="Terashima K."/>
            <person name="Grigoriev I.V."/>
            <person name="Hibbett D.S."/>
        </authorList>
    </citation>
    <scope>NUCLEOTIDE SEQUENCE</scope>
    <source>
        <strain evidence="7">JLM2183</strain>
    </source>
</reference>
<feature type="domain" description="G" evidence="6">
    <location>
        <begin position="350"/>
        <end position="405"/>
    </location>
</feature>
<feature type="region of interest" description="Disordered" evidence="5">
    <location>
        <begin position="1"/>
        <end position="61"/>
    </location>
</feature>
<evidence type="ECO:0000313" key="7">
    <source>
        <dbReference type="EMBL" id="KAJ4485812.1"/>
    </source>
</evidence>
<dbReference type="PANTHER" id="PTHR45709">
    <property type="entry name" value="LARGE SUBUNIT GTPASE 1 HOMOLOG-RELATED"/>
    <property type="match status" value="1"/>
</dbReference>
<evidence type="ECO:0000256" key="1">
    <source>
        <dbReference type="ARBA" id="ARBA00022741"/>
    </source>
</evidence>
<organism evidence="7 8">
    <name type="scientific">Lentinula aciculospora</name>
    <dbReference type="NCBI Taxonomy" id="153920"/>
    <lineage>
        <taxon>Eukaryota</taxon>
        <taxon>Fungi</taxon>
        <taxon>Dikarya</taxon>
        <taxon>Basidiomycota</taxon>
        <taxon>Agaricomycotina</taxon>
        <taxon>Agaricomycetes</taxon>
        <taxon>Agaricomycetidae</taxon>
        <taxon>Agaricales</taxon>
        <taxon>Marasmiineae</taxon>
        <taxon>Omphalotaceae</taxon>
        <taxon>Lentinula</taxon>
    </lineage>
</organism>
<keyword evidence="8" id="KW-1185">Reference proteome</keyword>
<evidence type="ECO:0000313" key="8">
    <source>
        <dbReference type="Proteomes" id="UP001150266"/>
    </source>
</evidence>
<feature type="region of interest" description="Disordered" evidence="5">
    <location>
        <begin position="550"/>
        <end position="603"/>
    </location>
</feature>
<dbReference type="Gene3D" id="3.40.50.300">
    <property type="entry name" value="P-loop containing nucleotide triphosphate hydrolases"/>
    <property type="match status" value="1"/>
</dbReference>
<proteinExistence type="predicted"/>
<evidence type="ECO:0000256" key="2">
    <source>
        <dbReference type="ARBA" id="ARBA00023134"/>
    </source>
</evidence>
<name>A0A9W9ALK7_9AGAR</name>
<dbReference type="GO" id="GO:0005525">
    <property type="term" value="F:GTP binding"/>
    <property type="evidence" value="ECO:0007669"/>
    <property type="project" value="UniProtKB-KW"/>
</dbReference>
<feature type="compositionally biased region" description="Basic and acidic residues" evidence="5">
    <location>
        <begin position="11"/>
        <end position="26"/>
    </location>
</feature>
<dbReference type="OrthoDB" id="61815at2759"/>
<dbReference type="InterPro" id="IPR027417">
    <property type="entry name" value="P-loop_NTPase"/>
</dbReference>
<evidence type="ECO:0000256" key="5">
    <source>
        <dbReference type="SAM" id="MobiDB-lite"/>
    </source>
</evidence>
<dbReference type="Proteomes" id="UP001150266">
    <property type="component" value="Unassembled WGS sequence"/>
</dbReference>
<dbReference type="AlphaFoldDB" id="A0A9W9ALK7"/>
<protein>
    <recommendedName>
        <fullName evidence="4">Guanine nucleotide-binding protein-like 1</fullName>
    </recommendedName>
</protein>
<feature type="compositionally biased region" description="Acidic residues" evidence="5">
    <location>
        <begin position="567"/>
        <end position="589"/>
    </location>
</feature>
<keyword evidence="7" id="KW-0378">Hydrolase</keyword>
<keyword evidence="1" id="KW-0547">Nucleotide-binding</keyword>
<feature type="compositionally biased region" description="Polar residues" evidence="5">
    <location>
        <begin position="48"/>
        <end position="61"/>
    </location>
</feature>
<evidence type="ECO:0000256" key="4">
    <source>
        <dbReference type="ARBA" id="ARBA00039902"/>
    </source>
</evidence>